<dbReference type="RefSeq" id="WP_305928615.1">
    <property type="nucleotide sequence ID" value="NZ_JAVAIL010000001.1"/>
</dbReference>
<dbReference type="Pfam" id="PF13650">
    <property type="entry name" value="Asp_protease_2"/>
    <property type="match status" value="2"/>
</dbReference>
<feature type="chain" id="PRO_5046706166" evidence="2">
    <location>
        <begin position="30"/>
        <end position="328"/>
    </location>
</feature>
<dbReference type="InterPro" id="IPR001969">
    <property type="entry name" value="Aspartic_peptidase_AS"/>
</dbReference>
<dbReference type="SUPFAM" id="SSF50630">
    <property type="entry name" value="Acid proteases"/>
    <property type="match status" value="2"/>
</dbReference>
<sequence>MARIFLNAAAVGGALVLSLWLATPTPALAQPASSAPVVEDDLNPIEDFIVDLDRYLRMTVPVTIDGAGPFRFLVDTGAQATVVTHRVTDRLQLVPSGQALLVAMGSSRMVETVALDGLEFANRRFDGLTAPLLDDRHVGADGILGLDSLQNLRVLMDFRDNQIWVADAHDDRGSGYEIVVRARRKLGHMIITDAQIDGVRTAVIIDTGAANSHGNAALRRRLRARQQDQLLTTDVNGFELRSDLALAGTLRIGGLTMARVPIGYAQSPVFAQLGLDDRPALILGMQNLRVFDRVAIDFADRRILFDLPDGSQSGAIRKQIFFPSRIGT</sequence>
<feature type="signal peptide" evidence="2">
    <location>
        <begin position="1"/>
        <end position="29"/>
    </location>
</feature>
<gene>
    <name evidence="4" type="ORF">Q9K01_02430</name>
</gene>
<dbReference type="InterPro" id="IPR021109">
    <property type="entry name" value="Peptidase_aspartic_dom_sf"/>
</dbReference>
<keyword evidence="1 4" id="KW-0378">Hydrolase</keyword>
<evidence type="ECO:0000259" key="3">
    <source>
        <dbReference type="PROSITE" id="PS50175"/>
    </source>
</evidence>
<keyword evidence="2" id="KW-0732">Signal</keyword>
<dbReference type="EC" id="3.4.23.-" evidence="4"/>
<comment type="caution">
    <text evidence="4">The sequence shown here is derived from an EMBL/GenBank/DDBJ whole genome shotgun (WGS) entry which is preliminary data.</text>
</comment>
<evidence type="ECO:0000313" key="4">
    <source>
        <dbReference type="EMBL" id="MDP4538484.1"/>
    </source>
</evidence>
<protein>
    <submittedName>
        <fullName evidence="4">Retropepsin-like aspartic protease</fullName>
        <ecNumber evidence="4">3.4.23.-</ecNumber>
    </submittedName>
</protein>
<evidence type="ECO:0000256" key="1">
    <source>
        <dbReference type="ARBA" id="ARBA00022801"/>
    </source>
</evidence>
<dbReference type="CDD" id="cd05483">
    <property type="entry name" value="retropepsin_like_bacteria"/>
    <property type="match status" value="1"/>
</dbReference>
<dbReference type="EMBL" id="JAVAIL010000001">
    <property type="protein sequence ID" value="MDP4538484.1"/>
    <property type="molecule type" value="Genomic_DNA"/>
</dbReference>
<dbReference type="Proteomes" id="UP001235664">
    <property type="component" value="Unassembled WGS sequence"/>
</dbReference>
<proteinExistence type="predicted"/>
<dbReference type="PROSITE" id="PS00141">
    <property type="entry name" value="ASP_PROTEASE"/>
    <property type="match status" value="1"/>
</dbReference>
<keyword evidence="5" id="KW-1185">Reference proteome</keyword>
<feature type="domain" description="Peptidase A2" evidence="3">
    <location>
        <begin position="70"/>
        <end position="84"/>
    </location>
</feature>
<dbReference type="InterPro" id="IPR001995">
    <property type="entry name" value="Peptidase_A2_cat"/>
</dbReference>
<dbReference type="Gene3D" id="2.40.70.10">
    <property type="entry name" value="Acid Proteases"/>
    <property type="match status" value="2"/>
</dbReference>
<dbReference type="PROSITE" id="PS50175">
    <property type="entry name" value="ASP_PROT_RETROV"/>
    <property type="match status" value="1"/>
</dbReference>
<evidence type="ECO:0000313" key="5">
    <source>
        <dbReference type="Proteomes" id="UP001235664"/>
    </source>
</evidence>
<dbReference type="InterPro" id="IPR034122">
    <property type="entry name" value="Retropepsin-like_bacterial"/>
</dbReference>
<reference evidence="4 5" key="1">
    <citation type="submission" date="2023-08" db="EMBL/GenBank/DDBJ databases">
        <title>genomic of DY56.</title>
        <authorList>
            <person name="Wang Y."/>
        </authorList>
    </citation>
    <scope>NUCLEOTIDE SEQUENCE [LARGE SCALE GENOMIC DNA]</scope>
    <source>
        <strain evidence="4 5">DY56-A-20</strain>
    </source>
</reference>
<dbReference type="GO" id="GO:0016787">
    <property type="term" value="F:hydrolase activity"/>
    <property type="evidence" value="ECO:0007669"/>
    <property type="project" value="UniProtKB-KW"/>
</dbReference>
<organism evidence="4 5">
    <name type="scientific">Qipengyuania benthica</name>
    <dbReference type="NCBI Taxonomy" id="3067651"/>
    <lineage>
        <taxon>Bacteria</taxon>
        <taxon>Pseudomonadati</taxon>
        <taxon>Pseudomonadota</taxon>
        <taxon>Alphaproteobacteria</taxon>
        <taxon>Sphingomonadales</taxon>
        <taxon>Erythrobacteraceae</taxon>
        <taxon>Qipengyuania</taxon>
    </lineage>
</organism>
<accession>A0ABT9H596</accession>
<evidence type="ECO:0000256" key="2">
    <source>
        <dbReference type="SAM" id="SignalP"/>
    </source>
</evidence>
<name>A0ABT9H596_9SPHN</name>